<organism evidence="2 3">
    <name type="scientific">Puccinia striiformis f. sp. tritici PST-78</name>
    <dbReference type="NCBI Taxonomy" id="1165861"/>
    <lineage>
        <taxon>Eukaryota</taxon>
        <taxon>Fungi</taxon>
        <taxon>Dikarya</taxon>
        <taxon>Basidiomycota</taxon>
        <taxon>Pucciniomycotina</taxon>
        <taxon>Pucciniomycetes</taxon>
        <taxon>Pucciniales</taxon>
        <taxon>Pucciniaceae</taxon>
        <taxon>Puccinia</taxon>
    </lineage>
</organism>
<dbReference type="Proteomes" id="UP000054564">
    <property type="component" value="Unassembled WGS sequence"/>
</dbReference>
<reference evidence="3" key="1">
    <citation type="submission" date="2014-03" db="EMBL/GenBank/DDBJ databases">
        <title>The Genome Sequence of Puccinia striiformis f. sp. tritici PST-78.</title>
        <authorList>
            <consortium name="The Broad Institute Genome Sequencing Platform"/>
            <person name="Cuomo C."/>
            <person name="Hulbert S."/>
            <person name="Chen X."/>
            <person name="Walker B."/>
            <person name="Young S.K."/>
            <person name="Zeng Q."/>
            <person name="Gargeya S."/>
            <person name="Fitzgerald M."/>
            <person name="Haas B."/>
            <person name="Abouelleil A."/>
            <person name="Alvarado L."/>
            <person name="Arachchi H.M."/>
            <person name="Berlin A.M."/>
            <person name="Chapman S.B."/>
            <person name="Goldberg J."/>
            <person name="Griggs A."/>
            <person name="Gujja S."/>
            <person name="Hansen M."/>
            <person name="Howarth C."/>
            <person name="Imamovic A."/>
            <person name="Larimer J."/>
            <person name="McCowan C."/>
            <person name="Montmayeur A."/>
            <person name="Murphy C."/>
            <person name="Neiman D."/>
            <person name="Pearson M."/>
            <person name="Priest M."/>
            <person name="Roberts A."/>
            <person name="Saif S."/>
            <person name="Shea T."/>
            <person name="Sisk P."/>
            <person name="Sykes S."/>
            <person name="Wortman J."/>
            <person name="Nusbaum C."/>
            <person name="Birren B."/>
        </authorList>
    </citation>
    <scope>NUCLEOTIDE SEQUENCE [LARGE SCALE GENOMIC DNA]</scope>
    <source>
        <strain evidence="3">race PST-78</strain>
    </source>
</reference>
<dbReference type="EMBL" id="AJIL01000021">
    <property type="protein sequence ID" value="KNF02775.1"/>
    <property type="molecule type" value="Genomic_DNA"/>
</dbReference>
<proteinExistence type="predicted"/>
<evidence type="ECO:0000256" key="1">
    <source>
        <dbReference type="SAM" id="MobiDB-lite"/>
    </source>
</evidence>
<evidence type="ECO:0000313" key="3">
    <source>
        <dbReference type="Proteomes" id="UP000054564"/>
    </source>
</evidence>
<comment type="caution">
    <text evidence="2">The sequence shown here is derived from an EMBL/GenBank/DDBJ whole genome shotgun (WGS) entry which is preliminary data.</text>
</comment>
<sequence>MAQPTELTLDKKSNQLKSSPKTKSTNRPSISPSKKIYNPPSSSALSFLIEPSLLFLTTPPIRSLDLSDLLLQVTDPQHFLLSSKPLRLLANHFRLSINRSRLFSNQSLSNEFLESIGETLSSTNTSQFPSFGLPFVIQD</sequence>
<keyword evidence="3" id="KW-1185">Reference proteome</keyword>
<dbReference type="AlphaFoldDB" id="A0A0L0VUT1"/>
<feature type="region of interest" description="Disordered" evidence="1">
    <location>
        <begin position="1"/>
        <end position="41"/>
    </location>
</feature>
<protein>
    <submittedName>
        <fullName evidence="2">Uncharacterized protein</fullName>
    </submittedName>
</protein>
<feature type="compositionally biased region" description="Polar residues" evidence="1">
    <location>
        <begin position="15"/>
        <end position="32"/>
    </location>
</feature>
<evidence type="ECO:0000313" key="2">
    <source>
        <dbReference type="EMBL" id="KNF02775.1"/>
    </source>
</evidence>
<name>A0A0L0VUT1_9BASI</name>
<accession>A0A0L0VUT1</accession>
<gene>
    <name evidence="2" type="ORF">PSTG_04060</name>
</gene>